<reference evidence="3 4" key="1">
    <citation type="submission" date="2019-09" db="EMBL/GenBank/DDBJ databases">
        <title>Actinomadura physcomitrii sp. nov., a novel actinomycete isolated from moss [Physcomitrium sphaericum (Ludw) Fuernr].</title>
        <authorList>
            <person name="Liu C."/>
            <person name="Zhuang X."/>
        </authorList>
    </citation>
    <scope>NUCLEOTIDE SEQUENCE [LARGE SCALE GENOMIC DNA]</scope>
    <source>
        <strain evidence="3 4">CYP1-1B</strain>
    </source>
</reference>
<evidence type="ECO:0000259" key="2">
    <source>
        <dbReference type="Pfam" id="PF01636"/>
    </source>
</evidence>
<dbReference type="Proteomes" id="UP000483004">
    <property type="component" value="Unassembled WGS sequence"/>
</dbReference>
<proteinExistence type="predicted"/>
<accession>A0A6L3VNA7</accession>
<keyword evidence="4" id="KW-1185">Reference proteome</keyword>
<dbReference type="EMBL" id="WBMR01000090">
    <property type="protein sequence ID" value="KAB2374827.1"/>
    <property type="molecule type" value="Genomic_DNA"/>
</dbReference>
<feature type="compositionally biased region" description="Basic residues" evidence="1">
    <location>
        <begin position="1"/>
        <end position="10"/>
    </location>
</feature>
<dbReference type="PANTHER" id="PTHR23020:SF41">
    <property type="entry name" value="AMINOGLYCOSIDE PHOSPHOTRANSFERASE DOMAIN-CONTAINING PROTEIN"/>
    <property type="match status" value="1"/>
</dbReference>
<feature type="region of interest" description="Disordered" evidence="1">
    <location>
        <begin position="1"/>
        <end position="41"/>
    </location>
</feature>
<comment type="caution">
    <text evidence="3">The sequence shown here is derived from an EMBL/GenBank/DDBJ whole genome shotgun (WGS) entry which is preliminary data.</text>
</comment>
<protein>
    <submittedName>
        <fullName evidence="3">Phosphotransferase</fullName>
    </submittedName>
</protein>
<keyword evidence="3" id="KW-0808">Transferase</keyword>
<dbReference type="GO" id="GO:0016740">
    <property type="term" value="F:transferase activity"/>
    <property type="evidence" value="ECO:0007669"/>
    <property type="project" value="UniProtKB-KW"/>
</dbReference>
<dbReference type="InterPro" id="IPR052961">
    <property type="entry name" value="Oxido-Kinase-like_Enzymes"/>
</dbReference>
<dbReference type="AlphaFoldDB" id="A0A6L3VNA7"/>
<feature type="domain" description="Aminoglycoside phosphotransferase" evidence="2">
    <location>
        <begin position="68"/>
        <end position="312"/>
    </location>
</feature>
<dbReference type="InterPro" id="IPR011009">
    <property type="entry name" value="Kinase-like_dom_sf"/>
</dbReference>
<dbReference type="SUPFAM" id="SSF56112">
    <property type="entry name" value="Protein kinase-like (PK-like)"/>
    <property type="match status" value="1"/>
</dbReference>
<organism evidence="3 4">
    <name type="scientific">Actinomadura montaniterrae</name>
    <dbReference type="NCBI Taxonomy" id="1803903"/>
    <lineage>
        <taxon>Bacteria</taxon>
        <taxon>Bacillati</taxon>
        <taxon>Actinomycetota</taxon>
        <taxon>Actinomycetes</taxon>
        <taxon>Streptosporangiales</taxon>
        <taxon>Thermomonosporaceae</taxon>
        <taxon>Actinomadura</taxon>
    </lineage>
</organism>
<dbReference type="Gene3D" id="3.90.1200.10">
    <property type="match status" value="1"/>
</dbReference>
<gene>
    <name evidence="3" type="ORF">F9B16_26995</name>
</gene>
<evidence type="ECO:0000256" key="1">
    <source>
        <dbReference type="SAM" id="MobiDB-lite"/>
    </source>
</evidence>
<evidence type="ECO:0000313" key="4">
    <source>
        <dbReference type="Proteomes" id="UP000483004"/>
    </source>
</evidence>
<feature type="compositionally biased region" description="Low complexity" evidence="1">
    <location>
        <begin position="11"/>
        <end position="31"/>
    </location>
</feature>
<dbReference type="Pfam" id="PF01636">
    <property type="entry name" value="APH"/>
    <property type="match status" value="1"/>
</dbReference>
<dbReference type="OrthoDB" id="115252at2"/>
<dbReference type="InterPro" id="IPR002575">
    <property type="entry name" value="Aminoglycoside_PTrfase"/>
</dbReference>
<name>A0A6L3VNA7_9ACTN</name>
<sequence length="380" mass="40580">MASRRTRSSRSWRPTGTSGPRASRAARGATPDGADPVTVIDGPSGLTPAALSEIFEAPVTGVAWEKVGSGQIGACYRLRLEGAEGVPRRLVAKLAAEDEASRAFLAPAYRAEVSFYRDIAPTVAVRTPRCHYSAQSEDGTAFVLLLDDLHPATQGDQIAGCTPEQAADAVTNLAGLHGPRWCDPTLADLPWLSTVGDDDAATLGEVYAPAVETFVDRFAGELDDRDVRTLRDTAGAIAAWMTARPGCFGLVHGDYRLDNLLFPPAPERGATAVDWQTLSLGHPVRDLAFFLGTSLDPAERAARERSLVATYHAALTGYGVDGYGLDECFEDYRFAALQGPLITVLGCAYGTRTERGDRMFLTMTTRSCAAIRDLGSLGLI</sequence>
<evidence type="ECO:0000313" key="3">
    <source>
        <dbReference type="EMBL" id="KAB2374827.1"/>
    </source>
</evidence>
<dbReference type="PANTHER" id="PTHR23020">
    <property type="entry name" value="UNCHARACTERIZED NUCLEAR HORMONE RECEPTOR-RELATED"/>
    <property type="match status" value="1"/>
</dbReference>